<accession>M5GCC5</accession>
<evidence type="ECO:0000256" key="1">
    <source>
        <dbReference type="SAM" id="MobiDB-lite"/>
    </source>
</evidence>
<evidence type="ECO:0000313" key="3">
    <source>
        <dbReference type="EMBL" id="EJU06150.1"/>
    </source>
</evidence>
<dbReference type="RefSeq" id="XP_040633044.1">
    <property type="nucleotide sequence ID" value="XM_040777477.1"/>
</dbReference>
<name>M5GCC5_DACPD</name>
<dbReference type="GeneID" id="63692539"/>
<dbReference type="Proteomes" id="UP000030653">
    <property type="component" value="Unassembled WGS sequence"/>
</dbReference>
<feature type="compositionally biased region" description="Low complexity" evidence="1">
    <location>
        <begin position="50"/>
        <end position="69"/>
    </location>
</feature>
<feature type="region of interest" description="Disordered" evidence="1">
    <location>
        <begin position="1"/>
        <end position="116"/>
    </location>
</feature>
<dbReference type="STRING" id="1858805.M5GCC5"/>
<feature type="domain" description="DUF7330" evidence="2">
    <location>
        <begin position="116"/>
        <end position="280"/>
    </location>
</feature>
<protein>
    <recommendedName>
        <fullName evidence="2">DUF7330 domain-containing protein</fullName>
    </recommendedName>
</protein>
<keyword evidence="4" id="KW-1185">Reference proteome</keyword>
<dbReference type="InterPro" id="IPR055754">
    <property type="entry name" value="DUF7330"/>
</dbReference>
<evidence type="ECO:0000259" key="2">
    <source>
        <dbReference type="Pfam" id="PF24016"/>
    </source>
</evidence>
<sequence length="297" mass="31751">MIVTEEKKLPLAPDTPLAPQGANNPFTPAAASSSEAPQDGAPPPYEHSESAFTGTISTASSSAAPGSSTVAPGTPVADRDSRLDMLSGDPDDYSTGPSVLPPHHEDPIPPGLPKQNKLRVHKDNHSIKDVFVIDANLPAPPGSPERALDLFSSNGSVYAKVYLIGYDLKRRVELAAKSKNGSVKFLIAECPRTMPISVNCESHNGSVTVLLPPKFTGPLQISHKNGSVTLFPSLKARTRTLDESSTTRRCWVGEWPGETEWDGDECIVGSLNGSVRIGFWEGEPLEKPAGFFKRLFG</sequence>
<dbReference type="HOGENOM" id="CLU_936964_0_0_1"/>
<proteinExistence type="predicted"/>
<organism evidence="3 4">
    <name type="scientific">Dacryopinax primogenitus (strain DJM 731)</name>
    <name type="common">Brown rot fungus</name>
    <dbReference type="NCBI Taxonomy" id="1858805"/>
    <lineage>
        <taxon>Eukaryota</taxon>
        <taxon>Fungi</taxon>
        <taxon>Dikarya</taxon>
        <taxon>Basidiomycota</taxon>
        <taxon>Agaricomycotina</taxon>
        <taxon>Dacrymycetes</taxon>
        <taxon>Dacrymycetales</taxon>
        <taxon>Dacrymycetaceae</taxon>
        <taxon>Dacryopinax</taxon>
    </lineage>
</organism>
<evidence type="ECO:0000313" key="4">
    <source>
        <dbReference type="Proteomes" id="UP000030653"/>
    </source>
</evidence>
<dbReference type="OrthoDB" id="5289249at2759"/>
<feature type="compositionally biased region" description="Polar residues" evidence="1">
    <location>
        <begin position="21"/>
        <end position="36"/>
    </location>
</feature>
<dbReference type="EMBL" id="JH795855">
    <property type="protein sequence ID" value="EJU06150.1"/>
    <property type="molecule type" value="Genomic_DNA"/>
</dbReference>
<dbReference type="AlphaFoldDB" id="M5GCC5"/>
<reference evidence="3 4" key="1">
    <citation type="journal article" date="2012" name="Science">
        <title>The Paleozoic origin of enzymatic lignin decomposition reconstructed from 31 fungal genomes.</title>
        <authorList>
            <person name="Floudas D."/>
            <person name="Binder M."/>
            <person name="Riley R."/>
            <person name="Barry K."/>
            <person name="Blanchette R.A."/>
            <person name="Henrissat B."/>
            <person name="Martinez A.T."/>
            <person name="Otillar R."/>
            <person name="Spatafora J.W."/>
            <person name="Yadav J.S."/>
            <person name="Aerts A."/>
            <person name="Benoit I."/>
            <person name="Boyd A."/>
            <person name="Carlson A."/>
            <person name="Copeland A."/>
            <person name="Coutinho P.M."/>
            <person name="de Vries R.P."/>
            <person name="Ferreira P."/>
            <person name="Findley K."/>
            <person name="Foster B."/>
            <person name="Gaskell J."/>
            <person name="Glotzer D."/>
            <person name="Gorecki P."/>
            <person name="Heitman J."/>
            <person name="Hesse C."/>
            <person name="Hori C."/>
            <person name="Igarashi K."/>
            <person name="Jurgens J.A."/>
            <person name="Kallen N."/>
            <person name="Kersten P."/>
            <person name="Kohler A."/>
            <person name="Kuees U."/>
            <person name="Kumar T.K.A."/>
            <person name="Kuo A."/>
            <person name="LaButti K."/>
            <person name="Larrondo L.F."/>
            <person name="Lindquist E."/>
            <person name="Ling A."/>
            <person name="Lombard V."/>
            <person name="Lucas S."/>
            <person name="Lundell T."/>
            <person name="Martin R."/>
            <person name="McLaughlin D.J."/>
            <person name="Morgenstern I."/>
            <person name="Morin E."/>
            <person name="Murat C."/>
            <person name="Nagy L.G."/>
            <person name="Nolan M."/>
            <person name="Ohm R.A."/>
            <person name="Patyshakuliyeva A."/>
            <person name="Rokas A."/>
            <person name="Ruiz-Duenas F.J."/>
            <person name="Sabat G."/>
            <person name="Salamov A."/>
            <person name="Samejima M."/>
            <person name="Schmutz J."/>
            <person name="Slot J.C."/>
            <person name="St John F."/>
            <person name="Stenlid J."/>
            <person name="Sun H."/>
            <person name="Sun S."/>
            <person name="Syed K."/>
            <person name="Tsang A."/>
            <person name="Wiebenga A."/>
            <person name="Young D."/>
            <person name="Pisabarro A."/>
            <person name="Eastwood D.C."/>
            <person name="Martin F."/>
            <person name="Cullen D."/>
            <person name="Grigoriev I.V."/>
            <person name="Hibbett D.S."/>
        </authorList>
    </citation>
    <scope>NUCLEOTIDE SEQUENCE [LARGE SCALE GENOMIC DNA]</scope>
    <source>
        <strain evidence="3 4">DJM-731 SS1</strain>
    </source>
</reference>
<dbReference type="Pfam" id="PF24016">
    <property type="entry name" value="DUF7330"/>
    <property type="match status" value="1"/>
</dbReference>
<gene>
    <name evidence="3" type="ORF">DACRYDRAFT_97727</name>
</gene>
<dbReference type="OMA" id="GMIEANI"/>